<gene>
    <name evidence="3" type="ORF">SAMN04489720_0110</name>
</gene>
<dbReference type="AlphaFoldDB" id="A0A1G7ZU12"/>
<dbReference type="Gene3D" id="1.10.150.80">
    <property type="entry name" value="HRDC domain"/>
    <property type="match status" value="2"/>
</dbReference>
<evidence type="ECO:0000313" key="4">
    <source>
        <dbReference type="Proteomes" id="UP000198822"/>
    </source>
</evidence>
<dbReference type="GO" id="GO:0000166">
    <property type="term" value="F:nucleotide binding"/>
    <property type="evidence" value="ECO:0007669"/>
    <property type="project" value="InterPro"/>
</dbReference>
<dbReference type="GO" id="GO:0006139">
    <property type="term" value="P:nucleobase-containing compound metabolic process"/>
    <property type="evidence" value="ECO:0007669"/>
    <property type="project" value="InterPro"/>
</dbReference>
<dbReference type="InterPro" id="IPR012337">
    <property type="entry name" value="RNaseH-like_sf"/>
</dbReference>
<name>A0A1G7ZU12_9MICO</name>
<accession>A0A1G7ZU12</accession>
<dbReference type="InterPro" id="IPR036397">
    <property type="entry name" value="RNaseH_sf"/>
</dbReference>
<feature type="region of interest" description="Disordered" evidence="1">
    <location>
        <begin position="1"/>
        <end position="23"/>
    </location>
</feature>
<dbReference type="SUPFAM" id="SSF53098">
    <property type="entry name" value="Ribonuclease H-like"/>
    <property type="match status" value="1"/>
</dbReference>
<keyword evidence="4" id="KW-1185">Reference proteome</keyword>
<protein>
    <submittedName>
        <fullName evidence="3">Ribonuclease D</fullName>
    </submittedName>
</protein>
<dbReference type="InterPro" id="IPR002562">
    <property type="entry name" value="3'-5'_exonuclease_dom"/>
</dbReference>
<evidence type="ECO:0000313" key="3">
    <source>
        <dbReference type="EMBL" id="SDH12097.1"/>
    </source>
</evidence>
<dbReference type="GO" id="GO:0008408">
    <property type="term" value="F:3'-5' exonuclease activity"/>
    <property type="evidence" value="ECO:0007669"/>
    <property type="project" value="InterPro"/>
</dbReference>
<dbReference type="InterPro" id="IPR041605">
    <property type="entry name" value="Exo_C"/>
</dbReference>
<dbReference type="SMART" id="SM00474">
    <property type="entry name" value="35EXOc"/>
    <property type="match status" value="1"/>
</dbReference>
<proteinExistence type="predicted"/>
<dbReference type="PANTHER" id="PTHR47649:SF1">
    <property type="entry name" value="RIBONUCLEASE D"/>
    <property type="match status" value="1"/>
</dbReference>
<dbReference type="GO" id="GO:0003676">
    <property type="term" value="F:nucleic acid binding"/>
    <property type="evidence" value="ECO:0007669"/>
    <property type="project" value="InterPro"/>
</dbReference>
<dbReference type="InterPro" id="IPR044876">
    <property type="entry name" value="HRDC_dom_sf"/>
</dbReference>
<dbReference type="STRING" id="399736.SAMN04489720_0110"/>
<reference evidence="4" key="1">
    <citation type="submission" date="2016-10" db="EMBL/GenBank/DDBJ databases">
        <authorList>
            <person name="Varghese N."/>
            <person name="Submissions S."/>
        </authorList>
    </citation>
    <scope>NUCLEOTIDE SEQUENCE [LARGE SCALE GENOMIC DNA]</scope>
    <source>
        <strain evidence="4">DSM 22002</strain>
    </source>
</reference>
<sequence length="427" mass="46001">MTDATQSVPEQSDAAQTDAPQRELVDAVPVGPLETVVDDEGLRAAIQRLLAGTGPIGVDAERANGFRYSSRAYLVQLYRRGSGTVLLDPIGITAWSELQDAIGDEEWILHAASQDLPCLRELGLEPGSLFDTELGARLAGYERVGLAAVVERLLGIRLAKEHAASDWSKRPIEPALLAYAALDVELIVDLRDAMAADLEVQGKAELARQEFEAARTRLPKPPAAEPWRRLSGLHSVKDRRTLAIARALWMARDAYAQEIDGAPGRLIPDSALMAAATSGARTKAQLGSTSGFHGRASRSQMDRWLAALEEGRASEDLPVLRTPADGPPPPRFWKQKRPEAAARLQRARAAVQAVADGLTMPNEQLLTPDTLRRLTWGFRGEPTADAVGEGLAALGARPWQVDATAQRIAAAFVEADQTPDEASDADS</sequence>
<dbReference type="PROSITE" id="PS50967">
    <property type="entry name" value="HRDC"/>
    <property type="match status" value="1"/>
</dbReference>
<dbReference type="Pfam" id="PF00570">
    <property type="entry name" value="HRDC"/>
    <property type="match status" value="1"/>
</dbReference>
<evidence type="ECO:0000259" key="2">
    <source>
        <dbReference type="PROSITE" id="PS50967"/>
    </source>
</evidence>
<dbReference type="InterPro" id="IPR010997">
    <property type="entry name" value="HRDC-like_sf"/>
</dbReference>
<dbReference type="Proteomes" id="UP000198822">
    <property type="component" value="Chromosome I"/>
</dbReference>
<dbReference type="EMBL" id="LT629695">
    <property type="protein sequence ID" value="SDH12097.1"/>
    <property type="molecule type" value="Genomic_DNA"/>
</dbReference>
<dbReference type="CDD" id="cd06142">
    <property type="entry name" value="RNaseD_exo"/>
    <property type="match status" value="1"/>
</dbReference>
<dbReference type="Pfam" id="PF01612">
    <property type="entry name" value="DNA_pol_A_exo1"/>
    <property type="match status" value="1"/>
</dbReference>
<dbReference type="PANTHER" id="PTHR47649">
    <property type="entry name" value="RIBONUCLEASE D"/>
    <property type="match status" value="1"/>
</dbReference>
<feature type="domain" description="HRDC" evidence="2">
    <location>
        <begin position="238"/>
        <end position="318"/>
    </location>
</feature>
<dbReference type="InterPro" id="IPR051086">
    <property type="entry name" value="RNase_D-like"/>
</dbReference>
<dbReference type="Pfam" id="PF18305">
    <property type="entry name" value="DNA_pol_A_exoN"/>
    <property type="match status" value="1"/>
</dbReference>
<feature type="compositionally biased region" description="Polar residues" evidence="1">
    <location>
        <begin position="1"/>
        <end position="19"/>
    </location>
</feature>
<dbReference type="RefSeq" id="WP_092501507.1">
    <property type="nucleotide sequence ID" value="NZ_LT629695.1"/>
</dbReference>
<dbReference type="SUPFAM" id="SSF47819">
    <property type="entry name" value="HRDC-like"/>
    <property type="match status" value="1"/>
</dbReference>
<dbReference type="OrthoDB" id="144122at2"/>
<evidence type="ECO:0000256" key="1">
    <source>
        <dbReference type="SAM" id="MobiDB-lite"/>
    </source>
</evidence>
<dbReference type="InterPro" id="IPR002121">
    <property type="entry name" value="HRDC_dom"/>
</dbReference>
<dbReference type="Gene3D" id="3.30.420.10">
    <property type="entry name" value="Ribonuclease H-like superfamily/Ribonuclease H"/>
    <property type="match status" value="1"/>
</dbReference>
<organism evidence="3 4">
    <name type="scientific">Agrococcus jejuensis</name>
    <dbReference type="NCBI Taxonomy" id="399736"/>
    <lineage>
        <taxon>Bacteria</taxon>
        <taxon>Bacillati</taxon>
        <taxon>Actinomycetota</taxon>
        <taxon>Actinomycetes</taxon>
        <taxon>Micrococcales</taxon>
        <taxon>Microbacteriaceae</taxon>
        <taxon>Agrococcus</taxon>
    </lineage>
</organism>